<evidence type="ECO:0000259" key="8">
    <source>
        <dbReference type="Pfam" id="PF10150"/>
    </source>
</evidence>
<dbReference type="Pfam" id="PF10150">
    <property type="entry name" value="RNase_E_G"/>
    <property type="match status" value="1"/>
</dbReference>
<keyword evidence="2" id="KW-0540">Nuclease</keyword>
<dbReference type="AlphaFoldDB" id="A0A1Y5S4N8"/>
<name>A0A1Y5S4N8_9PROT</name>
<evidence type="ECO:0000256" key="1">
    <source>
        <dbReference type="ARBA" id="ARBA00001946"/>
    </source>
</evidence>
<evidence type="ECO:0000256" key="3">
    <source>
        <dbReference type="ARBA" id="ARBA00022723"/>
    </source>
</evidence>
<dbReference type="PANTHER" id="PTHR30001:SF1">
    <property type="entry name" value="RIBONUCLEASE E_G-LIKE PROTEIN, CHLOROPLASTIC"/>
    <property type="match status" value="1"/>
</dbReference>
<evidence type="ECO:0000313" key="10">
    <source>
        <dbReference type="Proteomes" id="UP000193200"/>
    </source>
</evidence>
<evidence type="ECO:0000256" key="4">
    <source>
        <dbReference type="ARBA" id="ARBA00022759"/>
    </source>
</evidence>
<evidence type="ECO:0000256" key="6">
    <source>
        <dbReference type="ARBA" id="ARBA00022842"/>
    </source>
</evidence>
<dbReference type="GO" id="GO:0008995">
    <property type="term" value="F:ribonuclease E activity"/>
    <property type="evidence" value="ECO:0007669"/>
    <property type="project" value="UniProtKB-EC"/>
</dbReference>
<dbReference type="InterPro" id="IPR012340">
    <property type="entry name" value="NA-bd_OB-fold"/>
</dbReference>
<dbReference type="SUPFAM" id="SSF50249">
    <property type="entry name" value="Nucleic acid-binding proteins"/>
    <property type="match status" value="1"/>
</dbReference>
<keyword evidence="4" id="KW-0255">Endonuclease</keyword>
<keyword evidence="6" id="KW-0460">Magnesium</keyword>
<dbReference type="CDD" id="cd04453">
    <property type="entry name" value="S1_RNase_E"/>
    <property type="match status" value="1"/>
</dbReference>
<sequence length="472" mass="50212">MLAELLIEAGPFETRVASLVKGRAVSFEIMPGGGELAVGALHLARVTRIEPSLQAAFLALGDDAEGLMRLRDAPRRKGANGDAGPPLHEGEMLVVEIERAAYGGKGPRVSARPELTERLLVLRPAARELALSARLDDAAKARLRTWAATTTSRRDGLGLTIRTAAAQADEAELDAALDRLLARWQAITAKVRAARGPTLLAAAPHPILQTLRAADPATLAAIRIEGDAAFAEARALAAREWPALLSLLQVHRDGEPLFLAHGVDAAIEEALEPRLALPGGGDLVIETTTALTAIDVNGPGGRNSDAELTALEINLRAAAAIPGALRLRNIAGLVVVDFVGMRDRRHWQQVMAKLEAGFRADPAEVVLEQPDRFGLVALSRARKGPSLAERLLEPAADGLRLSLEAAASKLAREALRDARHRVGGKLRLVAAPALAHYMEKHAEALARAIARPLAIVADATLARGEERLDWET</sequence>
<dbReference type="GO" id="GO:0005737">
    <property type="term" value="C:cytoplasm"/>
    <property type="evidence" value="ECO:0007669"/>
    <property type="project" value="TreeGrafter"/>
</dbReference>
<gene>
    <name evidence="9" type="primary">rne_1</name>
    <name evidence="9" type="ORF">OCH7691_01109</name>
</gene>
<evidence type="ECO:0000256" key="7">
    <source>
        <dbReference type="ARBA" id="ARBA00022884"/>
    </source>
</evidence>
<dbReference type="InterPro" id="IPR019307">
    <property type="entry name" value="RNA-bd_AU-1/RNase_E/G"/>
</dbReference>
<organism evidence="9 10">
    <name type="scientific">Oceanibacterium hippocampi</name>
    <dbReference type="NCBI Taxonomy" id="745714"/>
    <lineage>
        <taxon>Bacteria</taxon>
        <taxon>Pseudomonadati</taxon>
        <taxon>Pseudomonadota</taxon>
        <taxon>Alphaproteobacteria</taxon>
        <taxon>Sneathiellales</taxon>
        <taxon>Sneathiellaceae</taxon>
        <taxon>Oceanibacterium</taxon>
    </lineage>
</organism>
<dbReference type="GO" id="GO:0046872">
    <property type="term" value="F:metal ion binding"/>
    <property type="evidence" value="ECO:0007669"/>
    <property type="project" value="UniProtKB-KW"/>
</dbReference>
<dbReference type="EMBL" id="FWFR01000001">
    <property type="protein sequence ID" value="SLN31227.1"/>
    <property type="molecule type" value="Genomic_DNA"/>
</dbReference>
<reference evidence="9 10" key="1">
    <citation type="submission" date="2017-03" db="EMBL/GenBank/DDBJ databases">
        <authorList>
            <person name="Afonso C.L."/>
            <person name="Miller P.J."/>
            <person name="Scott M.A."/>
            <person name="Spackman E."/>
            <person name="Goraichik I."/>
            <person name="Dimitrov K.M."/>
            <person name="Suarez D.L."/>
            <person name="Swayne D.E."/>
        </authorList>
    </citation>
    <scope>NUCLEOTIDE SEQUENCE [LARGE SCALE GENOMIC DNA]</scope>
    <source>
        <strain evidence="9 10">CECT 7691</strain>
    </source>
</reference>
<dbReference type="PANTHER" id="PTHR30001">
    <property type="entry name" value="RIBONUCLEASE"/>
    <property type="match status" value="1"/>
</dbReference>
<evidence type="ECO:0000313" key="9">
    <source>
        <dbReference type="EMBL" id="SLN31227.1"/>
    </source>
</evidence>
<dbReference type="GO" id="GO:0006364">
    <property type="term" value="P:rRNA processing"/>
    <property type="evidence" value="ECO:0007669"/>
    <property type="project" value="TreeGrafter"/>
</dbReference>
<dbReference type="GO" id="GO:0003723">
    <property type="term" value="F:RNA binding"/>
    <property type="evidence" value="ECO:0007669"/>
    <property type="project" value="UniProtKB-KW"/>
</dbReference>
<comment type="cofactor">
    <cofactor evidence="1">
        <name>Mg(2+)</name>
        <dbReference type="ChEBI" id="CHEBI:18420"/>
    </cofactor>
</comment>
<dbReference type="InterPro" id="IPR004659">
    <property type="entry name" value="RNase_E/G"/>
</dbReference>
<keyword evidence="3" id="KW-0479">Metal-binding</keyword>
<evidence type="ECO:0000256" key="5">
    <source>
        <dbReference type="ARBA" id="ARBA00022801"/>
    </source>
</evidence>
<evidence type="ECO:0000256" key="2">
    <source>
        <dbReference type="ARBA" id="ARBA00022722"/>
    </source>
</evidence>
<dbReference type="Proteomes" id="UP000193200">
    <property type="component" value="Unassembled WGS sequence"/>
</dbReference>
<keyword evidence="5 9" id="KW-0378">Hydrolase</keyword>
<protein>
    <submittedName>
        <fullName evidence="9">Ribonuclease E</fullName>
        <ecNumber evidence="9">3.1.26.12</ecNumber>
    </submittedName>
</protein>
<accession>A0A1Y5S4N8</accession>
<dbReference type="Gene3D" id="2.40.50.140">
    <property type="entry name" value="Nucleic acid-binding proteins"/>
    <property type="match status" value="1"/>
</dbReference>
<keyword evidence="10" id="KW-1185">Reference proteome</keyword>
<dbReference type="InParanoid" id="A0A1Y5S4N8"/>
<dbReference type="RefSeq" id="WP_085882367.1">
    <property type="nucleotide sequence ID" value="NZ_FWFR01000001.1"/>
</dbReference>
<keyword evidence="7" id="KW-0694">RNA-binding</keyword>
<dbReference type="EC" id="3.1.26.12" evidence="9"/>
<feature type="domain" description="RNA-binding protein AU-1/Ribonuclease E/G" evidence="8">
    <location>
        <begin position="115"/>
        <end position="382"/>
    </location>
</feature>
<proteinExistence type="predicted"/>